<keyword evidence="4 8" id="KW-0249">Electron transport</keyword>
<name>A0A6M6JM38_9PSEU</name>
<dbReference type="GO" id="GO:0009055">
    <property type="term" value="F:electron transfer activity"/>
    <property type="evidence" value="ECO:0007669"/>
    <property type="project" value="UniProtKB-UniRule"/>
</dbReference>
<dbReference type="KEGG" id="pbro:HOP40_21985"/>
<proteinExistence type="predicted"/>
<accession>A0A6M6JM38</accession>
<evidence type="ECO:0000259" key="9">
    <source>
        <dbReference type="PROSITE" id="PS51379"/>
    </source>
</evidence>
<comment type="cofactor">
    <cofactor evidence="1">
        <name>[3Fe-4S] cluster</name>
        <dbReference type="ChEBI" id="CHEBI:21137"/>
    </cofactor>
</comment>
<evidence type="ECO:0000256" key="7">
    <source>
        <dbReference type="ARBA" id="ARBA00023291"/>
    </source>
</evidence>
<evidence type="ECO:0000256" key="2">
    <source>
        <dbReference type="ARBA" id="ARBA00022448"/>
    </source>
</evidence>
<protein>
    <recommendedName>
        <fullName evidence="8">Ferredoxin</fullName>
    </recommendedName>
</protein>
<organism evidence="10 11">
    <name type="scientific">Pseudonocardia broussonetiae</name>
    <dbReference type="NCBI Taxonomy" id="2736640"/>
    <lineage>
        <taxon>Bacteria</taxon>
        <taxon>Bacillati</taxon>
        <taxon>Actinomycetota</taxon>
        <taxon>Actinomycetes</taxon>
        <taxon>Pseudonocardiales</taxon>
        <taxon>Pseudonocardiaceae</taxon>
        <taxon>Pseudonocardia</taxon>
    </lineage>
</organism>
<dbReference type="Gene3D" id="3.30.70.20">
    <property type="match status" value="1"/>
</dbReference>
<keyword evidence="3 8" id="KW-0479">Metal-binding</keyword>
<keyword evidence="11" id="KW-1185">Reference proteome</keyword>
<evidence type="ECO:0000256" key="1">
    <source>
        <dbReference type="ARBA" id="ARBA00001927"/>
    </source>
</evidence>
<gene>
    <name evidence="10" type="ORF">HOP40_21985</name>
</gene>
<evidence type="ECO:0000256" key="3">
    <source>
        <dbReference type="ARBA" id="ARBA00022723"/>
    </source>
</evidence>
<dbReference type="PANTHER" id="PTHR36923:SF3">
    <property type="entry name" value="FERREDOXIN"/>
    <property type="match status" value="1"/>
</dbReference>
<feature type="domain" description="4Fe-4S ferredoxin-type" evidence="9">
    <location>
        <begin position="3"/>
        <end position="31"/>
    </location>
</feature>
<dbReference type="SUPFAM" id="SSF54862">
    <property type="entry name" value="4Fe-4S ferredoxins"/>
    <property type="match status" value="1"/>
</dbReference>
<dbReference type="InterPro" id="IPR001080">
    <property type="entry name" value="3Fe4S_ferredoxin"/>
</dbReference>
<dbReference type="Proteomes" id="UP000505377">
    <property type="component" value="Chromosome"/>
</dbReference>
<evidence type="ECO:0000256" key="4">
    <source>
        <dbReference type="ARBA" id="ARBA00022982"/>
    </source>
</evidence>
<dbReference type="Pfam" id="PF13459">
    <property type="entry name" value="Fer4_15"/>
    <property type="match status" value="1"/>
</dbReference>
<evidence type="ECO:0000256" key="5">
    <source>
        <dbReference type="ARBA" id="ARBA00023004"/>
    </source>
</evidence>
<dbReference type="RefSeq" id="WP_172161535.1">
    <property type="nucleotide sequence ID" value="NZ_CP053564.1"/>
</dbReference>
<dbReference type="InterPro" id="IPR051269">
    <property type="entry name" value="Fe-S_cluster_ET"/>
</dbReference>
<dbReference type="InterPro" id="IPR017896">
    <property type="entry name" value="4Fe4S_Fe-S-bd"/>
</dbReference>
<comment type="function">
    <text evidence="8">Ferredoxins are iron-sulfur proteins that transfer electrons in a wide variety of metabolic reactions.</text>
</comment>
<dbReference type="PANTHER" id="PTHR36923">
    <property type="entry name" value="FERREDOXIN"/>
    <property type="match status" value="1"/>
</dbReference>
<keyword evidence="5 8" id="KW-0408">Iron</keyword>
<evidence type="ECO:0000256" key="8">
    <source>
        <dbReference type="RuleBase" id="RU368020"/>
    </source>
</evidence>
<dbReference type="EMBL" id="CP053564">
    <property type="protein sequence ID" value="QJY48140.1"/>
    <property type="molecule type" value="Genomic_DNA"/>
</dbReference>
<dbReference type="AlphaFoldDB" id="A0A6M6JM38"/>
<keyword evidence="7" id="KW-0003">3Fe-4S</keyword>
<evidence type="ECO:0000256" key="6">
    <source>
        <dbReference type="ARBA" id="ARBA00023014"/>
    </source>
</evidence>
<keyword evidence="6 8" id="KW-0411">Iron-sulfur</keyword>
<dbReference type="PROSITE" id="PS51379">
    <property type="entry name" value="4FE4S_FER_2"/>
    <property type="match status" value="1"/>
</dbReference>
<reference evidence="10 11" key="1">
    <citation type="submission" date="2020-05" db="EMBL/GenBank/DDBJ databases">
        <authorList>
            <person name="Mo P."/>
        </authorList>
    </citation>
    <scope>NUCLEOTIDE SEQUENCE [LARGE SCALE GENOMIC DNA]</scope>
    <source>
        <strain evidence="10 11">Gen01</strain>
    </source>
</reference>
<dbReference type="GO" id="GO:0005506">
    <property type="term" value="F:iron ion binding"/>
    <property type="evidence" value="ECO:0007669"/>
    <property type="project" value="UniProtKB-UniRule"/>
</dbReference>
<evidence type="ECO:0000313" key="11">
    <source>
        <dbReference type="Proteomes" id="UP000505377"/>
    </source>
</evidence>
<sequence length="74" mass="7882">MSYRISVDRDVCISSGKCVAEAPDLFDFDDDDLAVLVPGAPQPADAVQVELARTCPSGALRVHDAETGDEVDVF</sequence>
<dbReference type="GO" id="GO:0051538">
    <property type="term" value="F:3 iron, 4 sulfur cluster binding"/>
    <property type="evidence" value="ECO:0007669"/>
    <property type="project" value="UniProtKB-KW"/>
</dbReference>
<keyword evidence="2 8" id="KW-0813">Transport</keyword>
<evidence type="ECO:0000313" key="10">
    <source>
        <dbReference type="EMBL" id="QJY48140.1"/>
    </source>
</evidence>
<dbReference type="PRINTS" id="PR00352">
    <property type="entry name" value="3FE4SFRDOXIN"/>
</dbReference>